<organism evidence="2 3">
    <name type="scientific">Zostera marina</name>
    <name type="common">Eelgrass</name>
    <dbReference type="NCBI Taxonomy" id="29655"/>
    <lineage>
        <taxon>Eukaryota</taxon>
        <taxon>Viridiplantae</taxon>
        <taxon>Streptophyta</taxon>
        <taxon>Embryophyta</taxon>
        <taxon>Tracheophyta</taxon>
        <taxon>Spermatophyta</taxon>
        <taxon>Magnoliopsida</taxon>
        <taxon>Liliopsida</taxon>
        <taxon>Zosteraceae</taxon>
        <taxon>Zostera</taxon>
    </lineage>
</organism>
<dbReference type="AlphaFoldDB" id="A0A0K9PBX6"/>
<reference evidence="3" key="1">
    <citation type="journal article" date="2016" name="Nature">
        <title>The genome of the seagrass Zostera marina reveals angiosperm adaptation to the sea.</title>
        <authorList>
            <person name="Olsen J.L."/>
            <person name="Rouze P."/>
            <person name="Verhelst B."/>
            <person name="Lin Y.-C."/>
            <person name="Bayer T."/>
            <person name="Collen J."/>
            <person name="Dattolo E."/>
            <person name="De Paoli E."/>
            <person name="Dittami S."/>
            <person name="Maumus F."/>
            <person name="Michel G."/>
            <person name="Kersting A."/>
            <person name="Lauritano C."/>
            <person name="Lohaus R."/>
            <person name="Toepel M."/>
            <person name="Tonon T."/>
            <person name="Vanneste K."/>
            <person name="Amirebrahimi M."/>
            <person name="Brakel J."/>
            <person name="Bostroem C."/>
            <person name="Chovatia M."/>
            <person name="Grimwood J."/>
            <person name="Jenkins J.W."/>
            <person name="Jueterbock A."/>
            <person name="Mraz A."/>
            <person name="Stam W.T."/>
            <person name="Tice H."/>
            <person name="Bornberg-Bauer E."/>
            <person name="Green P.J."/>
            <person name="Pearson G.A."/>
            <person name="Procaccini G."/>
            <person name="Duarte C.M."/>
            <person name="Schmutz J."/>
            <person name="Reusch T.B.H."/>
            <person name="Van de Peer Y."/>
        </authorList>
    </citation>
    <scope>NUCLEOTIDE SEQUENCE [LARGE SCALE GENOMIC DNA]</scope>
    <source>
        <strain evidence="3">cv. Finnish</strain>
    </source>
</reference>
<gene>
    <name evidence="2" type="ORF">ZOSMA_30G00230</name>
</gene>
<evidence type="ECO:0000256" key="1">
    <source>
        <dbReference type="SAM" id="MobiDB-lite"/>
    </source>
</evidence>
<dbReference type="Proteomes" id="UP000036987">
    <property type="component" value="Unassembled WGS sequence"/>
</dbReference>
<sequence>MEMCRDNVVHKKQTNEPSKLYIDGCVMCLMVWLFKHTMVASPYSAYIDNKPYYKKWGGPITYLKEKLNLLKDDEIFVEDISFKKRLNMNEQRQKADRISGTGSSSSTSNHGTDSQSKSVEEEIRSKENESA</sequence>
<keyword evidence="3" id="KW-1185">Reference proteome</keyword>
<dbReference type="EMBL" id="LFYR01001011">
    <property type="protein sequence ID" value="KMZ65742.1"/>
    <property type="molecule type" value="Genomic_DNA"/>
</dbReference>
<name>A0A0K9PBX6_ZOSMR</name>
<evidence type="ECO:0000313" key="2">
    <source>
        <dbReference type="EMBL" id="KMZ65742.1"/>
    </source>
</evidence>
<accession>A0A0K9PBX6</accession>
<feature type="region of interest" description="Disordered" evidence="1">
    <location>
        <begin position="88"/>
        <end position="131"/>
    </location>
</feature>
<feature type="compositionally biased region" description="Basic and acidic residues" evidence="1">
    <location>
        <begin position="118"/>
        <end position="131"/>
    </location>
</feature>
<feature type="compositionally biased region" description="Low complexity" evidence="1">
    <location>
        <begin position="99"/>
        <end position="116"/>
    </location>
</feature>
<evidence type="ECO:0000313" key="3">
    <source>
        <dbReference type="Proteomes" id="UP000036987"/>
    </source>
</evidence>
<protein>
    <submittedName>
        <fullName evidence="2">Uncharacterized protein</fullName>
    </submittedName>
</protein>
<comment type="caution">
    <text evidence="2">The sequence shown here is derived from an EMBL/GenBank/DDBJ whole genome shotgun (WGS) entry which is preliminary data.</text>
</comment>
<proteinExistence type="predicted"/>